<dbReference type="InterPro" id="IPR000276">
    <property type="entry name" value="GPCR_Rhodpsn"/>
</dbReference>
<protein>
    <submittedName>
        <fullName evidence="11">Cholecystokinin receptor type A</fullName>
    </submittedName>
</protein>
<dbReference type="InterPro" id="IPR017452">
    <property type="entry name" value="GPCR_Rhodpsn_7TM"/>
</dbReference>
<gene>
    <name evidence="11" type="ORF">Bpfe_010900</name>
</gene>
<evidence type="ECO:0000256" key="5">
    <source>
        <dbReference type="ARBA" id="ARBA00023136"/>
    </source>
</evidence>
<dbReference type="CDD" id="cd14978">
    <property type="entry name" value="7tmA_FMRFamide_R-like"/>
    <property type="match status" value="1"/>
</dbReference>
<evidence type="ECO:0000256" key="7">
    <source>
        <dbReference type="ARBA" id="ARBA00023224"/>
    </source>
</evidence>
<keyword evidence="2 9" id="KW-0812">Transmembrane</keyword>
<dbReference type="AlphaFoldDB" id="A0AAD8FCB2"/>
<keyword evidence="5 9" id="KW-0472">Membrane</keyword>
<dbReference type="PROSITE" id="PS50262">
    <property type="entry name" value="G_PROTEIN_RECEP_F1_2"/>
    <property type="match status" value="1"/>
</dbReference>
<dbReference type="PANTHER" id="PTHR24243:SF230">
    <property type="entry name" value="G-PROTEIN COUPLED RECEPTORS FAMILY 1 PROFILE DOMAIN-CONTAINING PROTEIN"/>
    <property type="match status" value="1"/>
</dbReference>
<evidence type="ECO:0000256" key="6">
    <source>
        <dbReference type="ARBA" id="ARBA00023170"/>
    </source>
</evidence>
<evidence type="ECO:0000256" key="4">
    <source>
        <dbReference type="ARBA" id="ARBA00023040"/>
    </source>
</evidence>
<evidence type="ECO:0000256" key="9">
    <source>
        <dbReference type="SAM" id="Phobius"/>
    </source>
</evidence>
<keyword evidence="6 11" id="KW-0675">Receptor</keyword>
<dbReference type="Proteomes" id="UP001233172">
    <property type="component" value="Unassembled WGS sequence"/>
</dbReference>
<dbReference type="Pfam" id="PF00001">
    <property type="entry name" value="7tm_1"/>
    <property type="match status" value="1"/>
</dbReference>
<evidence type="ECO:0000259" key="10">
    <source>
        <dbReference type="PROSITE" id="PS50262"/>
    </source>
</evidence>
<evidence type="ECO:0000313" key="11">
    <source>
        <dbReference type="EMBL" id="KAK0059732.1"/>
    </source>
</evidence>
<feature type="domain" description="G-protein coupled receptors family 1 profile" evidence="10">
    <location>
        <begin position="55"/>
        <end position="344"/>
    </location>
</feature>
<sequence>MDASDRLSTLSYNEQPPSNLSLASSGMSNNTAFILVLKNIFLVSTPTICVTAVTGNVLAFFVFVSKSLRRTSCSWYLAARSVSDSGFLIFNFLSWLSETFSLNFIHLAGMCQVFVFFTYLFSFLSVWLTVVVTLENYVRICRPFSVQKFCNTLIARNTILVLVSVGILLYNFPFWVNVSVATSYGNSTLVWCKFKDEFKAFMKAVLFVDTLTTLVVPSILIVVLMVAITFSLIKSLKRQSRLQGVGSRSACTNGETGGGGRGRSKSSPQAKVTRMLFAVSFFFILLNGPSHFIRAYRVFLPVNPTPVNQTSADHQALSPGVEEQAQVFCEMIYYLCFAVNLVIYLTFGRSFRKQFKETYFSYCLRHNSPSGCSEMTAMSTVRLEEIENRNEDQAALIEPNANKDNNNTGS</sequence>
<reference evidence="11" key="2">
    <citation type="submission" date="2023-04" db="EMBL/GenBank/DDBJ databases">
        <authorList>
            <person name="Bu L."/>
            <person name="Lu L."/>
            <person name="Laidemitt M.R."/>
            <person name="Zhang S.M."/>
            <person name="Mutuku M."/>
            <person name="Mkoji G."/>
            <person name="Steinauer M."/>
            <person name="Loker E.S."/>
        </authorList>
    </citation>
    <scope>NUCLEOTIDE SEQUENCE</scope>
    <source>
        <strain evidence="11">KasaAsao</strain>
        <tissue evidence="11">Whole Snail</tissue>
    </source>
</reference>
<reference evidence="11" key="1">
    <citation type="journal article" date="2023" name="PLoS Negl. Trop. Dis.">
        <title>A genome sequence for Biomphalaria pfeifferi, the major vector snail for the human-infecting parasite Schistosoma mansoni.</title>
        <authorList>
            <person name="Bu L."/>
            <person name="Lu L."/>
            <person name="Laidemitt M.R."/>
            <person name="Zhang S.M."/>
            <person name="Mutuku M."/>
            <person name="Mkoji G."/>
            <person name="Steinauer M."/>
            <person name="Loker E.S."/>
        </authorList>
    </citation>
    <scope>NUCLEOTIDE SEQUENCE</scope>
    <source>
        <strain evidence="11">KasaAsao</strain>
    </source>
</reference>
<dbReference type="EMBL" id="JASAOG010000040">
    <property type="protein sequence ID" value="KAK0059732.1"/>
    <property type="molecule type" value="Genomic_DNA"/>
</dbReference>
<keyword evidence="7" id="KW-0807">Transducer</keyword>
<proteinExistence type="predicted"/>
<evidence type="ECO:0000256" key="2">
    <source>
        <dbReference type="ARBA" id="ARBA00022692"/>
    </source>
</evidence>
<feature type="transmembrane region" description="Helical" evidence="9">
    <location>
        <begin position="204"/>
        <end position="233"/>
    </location>
</feature>
<evidence type="ECO:0000313" key="12">
    <source>
        <dbReference type="Proteomes" id="UP001233172"/>
    </source>
</evidence>
<keyword evidence="3 9" id="KW-1133">Transmembrane helix</keyword>
<dbReference type="PRINTS" id="PR00237">
    <property type="entry name" value="GPCRRHODOPSN"/>
</dbReference>
<dbReference type="GO" id="GO:0004930">
    <property type="term" value="F:G protein-coupled receptor activity"/>
    <property type="evidence" value="ECO:0007669"/>
    <property type="project" value="UniProtKB-KW"/>
</dbReference>
<feature type="transmembrane region" description="Helical" evidence="9">
    <location>
        <begin position="159"/>
        <end position="184"/>
    </location>
</feature>
<dbReference type="Gene3D" id="1.20.1070.10">
    <property type="entry name" value="Rhodopsin 7-helix transmembrane proteins"/>
    <property type="match status" value="1"/>
</dbReference>
<organism evidence="11 12">
    <name type="scientific">Biomphalaria pfeifferi</name>
    <name type="common">Bloodfluke planorb</name>
    <name type="synonym">Freshwater snail</name>
    <dbReference type="NCBI Taxonomy" id="112525"/>
    <lineage>
        <taxon>Eukaryota</taxon>
        <taxon>Metazoa</taxon>
        <taxon>Spiralia</taxon>
        <taxon>Lophotrochozoa</taxon>
        <taxon>Mollusca</taxon>
        <taxon>Gastropoda</taxon>
        <taxon>Heterobranchia</taxon>
        <taxon>Euthyneura</taxon>
        <taxon>Panpulmonata</taxon>
        <taxon>Hygrophila</taxon>
        <taxon>Lymnaeoidea</taxon>
        <taxon>Planorbidae</taxon>
        <taxon>Biomphalaria</taxon>
    </lineage>
</organism>
<evidence type="ECO:0000256" key="3">
    <source>
        <dbReference type="ARBA" id="ARBA00022989"/>
    </source>
</evidence>
<feature type="transmembrane region" description="Helical" evidence="9">
    <location>
        <begin position="75"/>
        <end position="96"/>
    </location>
</feature>
<comment type="caution">
    <text evidence="11">The sequence shown here is derived from an EMBL/GenBank/DDBJ whole genome shotgun (WGS) entry which is preliminary data.</text>
</comment>
<evidence type="ECO:0000256" key="8">
    <source>
        <dbReference type="SAM" id="MobiDB-lite"/>
    </source>
</evidence>
<dbReference type="GO" id="GO:0005886">
    <property type="term" value="C:plasma membrane"/>
    <property type="evidence" value="ECO:0007669"/>
    <property type="project" value="TreeGrafter"/>
</dbReference>
<feature type="transmembrane region" description="Helical" evidence="9">
    <location>
        <begin position="116"/>
        <end position="138"/>
    </location>
</feature>
<name>A0AAD8FCB2_BIOPF</name>
<keyword evidence="12" id="KW-1185">Reference proteome</keyword>
<evidence type="ECO:0000256" key="1">
    <source>
        <dbReference type="ARBA" id="ARBA00004141"/>
    </source>
</evidence>
<dbReference type="PANTHER" id="PTHR24243">
    <property type="entry name" value="G-PROTEIN COUPLED RECEPTOR"/>
    <property type="match status" value="1"/>
</dbReference>
<keyword evidence="4" id="KW-0297">G-protein coupled receptor</keyword>
<feature type="transmembrane region" description="Helical" evidence="9">
    <location>
        <begin position="331"/>
        <end position="347"/>
    </location>
</feature>
<comment type="subcellular location">
    <subcellularLocation>
        <location evidence="1">Membrane</location>
        <topology evidence="1">Multi-pass membrane protein</topology>
    </subcellularLocation>
</comment>
<feature type="region of interest" description="Disordered" evidence="8">
    <location>
        <begin position="247"/>
        <end position="267"/>
    </location>
</feature>
<accession>A0AAD8FCB2</accession>
<feature type="transmembrane region" description="Helical" evidence="9">
    <location>
        <begin position="275"/>
        <end position="293"/>
    </location>
</feature>
<dbReference type="SUPFAM" id="SSF81321">
    <property type="entry name" value="Family A G protein-coupled receptor-like"/>
    <property type="match status" value="1"/>
</dbReference>
<feature type="transmembrane region" description="Helical" evidence="9">
    <location>
        <begin position="40"/>
        <end position="63"/>
    </location>
</feature>